<evidence type="ECO:0008006" key="4">
    <source>
        <dbReference type="Google" id="ProtNLM"/>
    </source>
</evidence>
<dbReference type="EMBL" id="BAABDI010000010">
    <property type="protein sequence ID" value="GAA3972760.1"/>
    <property type="molecule type" value="Genomic_DNA"/>
</dbReference>
<dbReference type="Proteomes" id="UP001501556">
    <property type="component" value="Unassembled WGS sequence"/>
</dbReference>
<accession>A0ABP7PWY2</accession>
<keyword evidence="3" id="KW-1185">Reference proteome</keyword>
<reference evidence="3" key="1">
    <citation type="journal article" date="2019" name="Int. J. Syst. Evol. Microbiol.">
        <title>The Global Catalogue of Microorganisms (GCM) 10K type strain sequencing project: providing services to taxonomists for standard genome sequencing and annotation.</title>
        <authorList>
            <consortium name="The Broad Institute Genomics Platform"/>
            <consortium name="The Broad Institute Genome Sequencing Center for Infectious Disease"/>
            <person name="Wu L."/>
            <person name="Ma J."/>
        </authorList>
    </citation>
    <scope>NUCLEOTIDE SEQUENCE [LARGE SCALE GENOMIC DNA]</scope>
    <source>
        <strain evidence="3">JCM 17217</strain>
    </source>
</reference>
<comment type="caution">
    <text evidence="2">The sequence shown here is derived from an EMBL/GenBank/DDBJ whole genome shotgun (WGS) entry which is preliminary data.</text>
</comment>
<protein>
    <recommendedName>
        <fullName evidence="4">Erythromycin esterase homolog</fullName>
    </recommendedName>
</protein>
<feature type="chain" id="PRO_5047085627" description="Erythromycin esterase homolog" evidence="1">
    <location>
        <begin position="24"/>
        <end position="393"/>
    </location>
</feature>
<evidence type="ECO:0000256" key="1">
    <source>
        <dbReference type="SAM" id="SignalP"/>
    </source>
</evidence>
<name>A0ABP7PWY2_9BACT</name>
<keyword evidence="1" id="KW-0732">Signal</keyword>
<proteinExistence type="predicted"/>
<evidence type="ECO:0000313" key="3">
    <source>
        <dbReference type="Proteomes" id="UP001501556"/>
    </source>
</evidence>
<organism evidence="2 3">
    <name type="scientific">Hymenobacter antarcticus</name>
    <dbReference type="NCBI Taxonomy" id="486270"/>
    <lineage>
        <taxon>Bacteria</taxon>
        <taxon>Pseudomonadati</taxon>
        <taxon>Bacteroidota</taxon>
        <taxon>Cytophagia</taxon>
        <taxon>Cytophagales</taxon>
        <taxon>Hymenobacteraceae</taxon>
        <taxon>Hymenobacter</taxon>
    </lineage>
</organism>
<feature type="signal peptide" evidence="1">
    <location>
        <begin position="1"/>
        <end position="23"/>
    </location>
</feature>
<evidence type="ECO:0000313" key="2">
    <source>
        <dbReference type="EMBL" id="GAA3972760.1"/>
    </source>
</evidence>
<gene>
    <name evidence="2" type="ORF">GCM10022407_18260</name>
</gene>
<dbReference type="RefSeq" id="WP_345123362.1">
    <property type="nucleotide sequence ID" value="NZ_BAABDI010000010.1"/>
</dbReference>
<sequence>MRDWIPAVIACLMGLANPGTASAQRNPFRLAEQLMLDHKGNLDYVAPLRGLAAADKTTFDSDMYSQALETYNSFVGKLTPTVPIRSATPYGLVEVGPLLAARARTTSVILINEAHNQPAHRAYCRQLLRQLAPLGYTIFAVEALSPSDTAINERKFPLATSGFYIREPNMGNLLRTACASGFHVFSHEVSRAQNKEFSDWRRSSNYRDSMQAVNILARLRKNPKAKIVALVGYDHVLEKERDGVKRLATYLRELGHLDPFTIDQTLAYLPSHGTPATKPMALVTAKGHLATIGERQGYVDMQVIHPAVRLVQGRPDWLAATAATKPITAPIPAPYADRRCLAQLYDQKEFQQYGTKAVPLDQYLTDGHQQRVRLWGLKPGRPVLIKYRPTELK</sequence>